<gene>
    <name evidence="4" type="ORF">Tci_898675</name>
</gene>
<dbReference type="PRINTS" id="PR00689">
    <property type="entry name" value="ACOABINDINGP"/>
</dbReference>
<protein>
    <recommendedName>
        <fullName evidence="3">ACB domain-containing protein</fullName>
    </recommendedName>
</protein>
<dbReference type="Pfam" id="PF00887">
    <property type="entry name" value="ACBP"/>
    <property type="match status" value="1"/>
</dbReference>
<dbReference type="PANTHER" id="PTHR23310">
    <property type="entry name" value="ACYL-COA-BINDING PROTEIN, ACBP"/>
    <property type="match status" value="1"/>
</dbReference>
<dbReference type="Gene3D" id="1.20.80.10">
    <property type="match status" value="1"/>
</dbReference>
<dbReference type="SUPFAM" id="SSF47027">
    <property type="entry name" value="Acyl-CoA binding protein"/>
    <property type="match status" value="1"/>
</dbReference>
<proteinExistence type="inferred from homology"/>
<sequence length="116" mass="12571">MPSAGASWAATRPQVQLSAKARVSLYCRKSLTSGVQSGESGGWCFMQQGGRDGLRRNRRTLYALYKQATEGDSTGPRPGGFDFKAIAKYDAWHQLAGLSKDAARQQYVELVAELAG</sequence>
<dbReference type="AlphaFoldDB" id="A0A699V046"/>
<evidence type="ECO:0000313" key="4">
    <source>
        <dbReference type="EMBL" id="GFD26706.1"/>
    </source>
</evidence>
<dbReference type="GO" id="GO:0000062">
    <property type="term" value="F:fatty-acyl-CoA binding"/>
    <property type="evidence" value="ECO:0007669"/>
    <property type="project" value="InterPro"/>
</dbReference>
<feature type="domain" description="ACB" evidence="3">
    <location>
        <begin position="1"/>
        <end position="116"/>
    </location>
</feature>
<dbReference type="PANTHER" id="PTHR23310:SF62">
    <property type="entry name" value="ACYL-COA BINDING PROTEIN 1, ISOFORM A"/>
    <property type="match status" value="1"/>
</dbReference>
<dbReference type="EMBL" id="BKCJ011371156">
    <property type="protein sequence ID" value="GFD26706.1"/>
    <property type="molecule type" value="Genomic_DNA"/>
</dbReference>
<comment type="caution">
    <text evidence="4">The sequence shown here is derived from an EMBL/GenBank/DDBJ whole genome shotgun (WGS) entry which is preliminary data.</text>
</comment>
<evidence type="ECO:0000259" key="3">
    <source>
        <dbReference type="PROSITE" id="PS51228"/>
    </source>
</evidence>
<name>A0A699V046_TANCI</name>
<organism evidence="4">
    <name type="scientific">Tanacetum cinerariifolium</name>
    <name type="common">Dalmatian daisy</name>
    <name type="synonym">Chrysanthemum cinerariifolium</name>
    <dbReference type="NCBI Taxonomy" id="118510"/>
    <lineage>
        <taxon>Eukaryota</taxon>
        <taxon>Viridiplantae</taxon>
        <taxon>Streptophyta</taxon>
        <taxon>Embryophyta</taxon>
        <taxon>Tracheophyta</taxon>
        <taxon>Spermatophyta</taxon>
        <taxon>Magnoliopsida</taxon>
        <taxon>eudicotyledons</taxon>
        <taxon>Gunneridae</taxon>
        <taxon>Pentapetalae</taxon>
        <taxon>asterids</taxon>
        <taxon>campanulids</taxon>
        <taxon>Asterales</taxon>
        <taxon>Asteraceae</taxon>
        <taxon>Asteroideae</taxon>
        <taxon>Anthemideae</taxon>
        <taxon>Anthemidinae</taxon>
        <taxon>Tanacetum</taxon>
    </lineage>
</organism>
<dbReference type="PROSITE" id="PS51228">
    <property type="entry name" value="ACB_2"/>
    <property type="match status" value="1"/>
</dbReference>
<dbReference type="GO" id="GO:0006631">
    <property type="term" value="P:fatty acid metabolic process"/>
    <property type="evidence" value="ECO:0007669"/>
    <property type="project" value="TreeGrafter"/>
</dbReference>
<keyword evidence="2" id="KW-0446">Lipid-binding</keyword>
<evidence type="ECO:0000256" key="2">
    <source>
        <dbReference type="ARBA" id="ARBA00023121"/>
    </source>
</evidence>
<evidence type="ECO:0000256" key="1">
    <source>
        <dbReference type="ARBA" id="ARBA00005567"/>
    </source>
</evidence>
<accession>A0A699V046</accession>
<dbReference type="InterPro" id="IPR000582">
    <property type="entry name" value="Acyl-CoA-binding_protein"/>
</dbReference>
<dbReference type="InterPro" id="IPR035984">
    <property type="entry name" value="Acyl-CoA-binding_sf"/>
</dbReference>
<comment type="similarity">
    <text evidence="1">Belongs to the ACBP family.</text>
</comment>
<dbReference type="InterPro" id="IPR014352">
    <property type="entry name" value="FERM/acyl-CoA-bd_prot_sf"/>
</dbReference>
<reference evidence="4" key="1">
    <citation type="journal article" date="2019" name="Sci. Rep.">
        <title>Draft genome of Tanacetum cinerariifolium, the natural source of mosquito coil.</title>
        <authorList>
            <person name="Yamashiro T."/>
            <person name="Shiraishi A."/>
            <person name="Satake H."/>
            <person name="Nakayama K."/>
        </authorList>
    </citation>
    <scope>NUCLEOTIDE SEQUENCE</scope>
</reference>